<dbReference type="SUPFAM" id="SSF53927">
    <property type="entry name" value="Cytidine deaminase-like"/>
    <property type="match status" value="1"/>
</dbReference>
<evidence type="ECO:0000256" key="5">
    <source>
        <dbReference type="ARBA" id="ARBA00018266"/>
    </source>
</evidence>
<dbReference type="InterPro" id="IPR016192">
    <property type="entry name" value="APOBEC/CMP_deaminase_Zn-bd"/>
</dbReference>
<dbReference type="PANTHER" id="PTHR11644:SF2">
    <property type="entry name" value="CYTIDINE DEAMINASE"/>
    <property type="match status" value="1"/>
</dbReference>
<dbReference type="InterPro" id="IPR002125">
    <property type="entry name" value="CMP_dCMP_dom"/>
</dbReference>
<evidence type="ECO:0000256" key="11">
    <source>
        <dbReference type="ARBA" id="ARBA00049558"/>
    </source>
</evidence>
<comment type="function">
    <text evidence="2 15">This enzyme scavenges exogenous and endogenous cytidine and 2'-deoxycytidine for UMP synthesis.</text>
</comment>
<evidence type="ECO:0000256" key="9">
    <source>
        <dbReference type="ARBA" id="ARBA00032005"/>
    </source>
</evidence>
<dbReference type="GO" id="GO:0005829">
    <property type="term" value="C:cytosol"/>
    <property type="evidence" value="ECO:0007669"/>
    <property type="project" value="TreeGrafter"/>
</dbReference>
<dbReference type="InterPro" id="IPR050202">
    <property type="entry name" value="Cyt/Deoxycyt_deaminase"/>
</dbReference>
<organism evidence="17 18">
    <name type="scientific">Anaerolinea thermophila (strain DSM 14523 / JCM 11388 / NBRC 100420 / UNI-1)</name>
    <dbReference type="NCBI Taxonomy" id="926569"/>
    <lineage>
        <taxon>Bacteria</taxon>
        <taxon>Bacillati</taxon>
        <taxon>Chloroflexota</taxon>
        <taxon>Anaerolineae</taxon>
        <taxon>Anaerolineales</taxon>
        <taxon>Anaerolineaceae</taxon>
        <taxon>Anaerolinea</taxon>
    </lineage>
</organism>
<dbReference type="CDD" id="cd01283">
    <property type="entry name" value="cytidine_deaminase"/>
    <property type="match status" value="1"/>
</dbReference>
<keyword evidence="7 15" id="KW-0378">Hydrolase</keyword>
<gene>
    <name evidence="17" type="primary">cdd</name>
    <name evidence="17" type="ordered locus">ANT_08630</name>
</gene>
<dbReference type="GO" id="GO:0072527">
    <property type="term" value="P:pyrimidine-containing compound metabolic process"/>
    <property type="evidence" value="ECO:0007669"/>
    <property type="project" value="UniProtKB-ARBA"/>
</dbReference>
<comment type="catalytic activity">
    <reaction evidence="10 15">
        <text>2'-deoxycytidine + H2O + H(+) = 2'-deoxyuridine + NH4(+)</text>
        <dbReference type="Rhea" id="RHEA:13433"/>
        <dbReference type="ChEBI" id="CHEBI:15377"/>
        <dbReference type="ChEBI" id="CHEBI:15378"/>
        <dbReference type="ChEBI" id="CHEBI:15698"/>
        <dbReference type="ChEBI" id="CHEBI:16450"/>
        <dbReference type="ChEBI" id="CHEBI:28938"/>
        <dbReference type="EC" id="3.5.4.5"/>
    </reaction>
</comment>
<feature type="binding site" evidence="14">
    <location>
        <position position="89"/>
    </location>
    <ligand>
        <name>Zn(2+)</name>
        <dbReference type="ChEBI" id="CHEBI:29105"/>
        <note>catalytic</note>
    </ligand>
</feature>
<dbReference type="Pfam" id="PF00383">
    <property type="entry name" value="dCMP_cyt_deam_1"/>
    <property type="match status" value="1"/>
</dbReference>
<dbReference type="eggNOG" id="COG0295">
    <property type="taxonomic scope" value="Bacteria"/>
</dbReference>
<protein>
    <recommendedName>
        <fullName evidence="5 15">Cytidine deaminase</fullName>
        <ecNumber evidence="4 15">3.5.4.5</ecNumber>
    </recommendedName>
    <alternativeName>
        <fullName evidence="9 15">Cytidine aminohydrolase</fullName>
    </alternativeName>
</protein>
<evidence type="ECO:0000256" key="10">
    <source>
        <dbReference type="ARBA" id="ARBA00049252"/>
    </source>
</evidence>
<dbReference type="FunFam" id="3.40.140.10:FF:000008">
    <property type="entry name" value="Cytidine deaminase"/>
    <property type="match status" value="1"/>
</dbReference>
<evidence type="ECO:0000259" key="16">
    <source>
        <dbReference type="PROSITE" id="PS51747"/>
    </source>
</evidence>
<evidence type="ECO:0000256" key="14">
    <source>
        <dbReference type="PIRSR" id="PIRSR606262-3"/>
    </source>
</evidence>
<keyword evidence="8 14" id="KW-0862">Zinc</keyword>
<evidence type="ECO:0000256" key="15">
    <source>
        <dbReference type="RuleBase" id="RU364006"/>
    </source>
</evidence>
<dbReference type="Proteomes" id="UP000008922">
    <property type="component" value="Chromosome"/>
</dbReference>
<dbReference type="GO" id="GO:0055086">
    <property type="term" value="P:nucleobase-containing small molecule metabolic process"/>
    <property type="evidence" value="ECO:0007669"/>
    <property type="project" value="UniProtKB-ARBA"/>
</dbReference>
<keyword evidence="6 14" id="KW-0479">Metal-binding</keyword>
<evidence type="ECO:0000256" key="13">
    <source>
        <dbReference type="PIRSR" id="PIRSR606262-2"/>
    </source>
</evidence>
<keyword evidence="18" id="KW-1185">Reference proteome</keyword>
<dbReference type="GO" id="GO:0042802">
    <property type="term" value="F:identical protein binding"/>
    <property type="evidence" value="ECO:0007669"/>
    <property type="project" value="UniProtKB-ARBA"/>
</dbReference>
<comment type="cofactor">
    <cofactor evidence="1 14 15">
        <name>Zn(2+)</name>
        <dbReference type="ChEBI" id="CHEBI:29105"/>
    </cofactor>
</comment>
<dbReference type="EC" id="3.5.4.5" evidence="4 15"/>
<feature type="active site" description="Proton donor" evidence="12">
    <location>
        <position position="60"/>
    </location>
</feature>
<sequence>MKLSDEQKQTLIQTALQARRWAYAPYSNYRVGAALLTDSGKIYDGVNVENAAYPVTMCAERTAVFKAVSEGERRFVAIAVATANGGTPCGSCRQVLAEFGLDIQVIVVDEQGTVHLETTVSDLLPGAFTSKQLPPQEP</sequence>
<evidence type="ECO:0000256" key="8">
    <source>
        <dbReference type="ARBA" id="ARBA00022833"/>
    </source>
</evidence>
<accession>E8N383</accession>
<evidence type="ECO:0000256" key="12">
    <source>
        <dbReference type="PIRSR" id="PIRSR606262-1"/>
    </source>
</evidence>
<feature type="domain" description="CMP/dCMP-type deaminase" evidence="16">
    <location>
        <begin position="6"/>
        <end position="131"/>
    </location>
</feature>
<dbReference type="HOGENOM" id="CLU_097262_1_2_0"/>
<proteinExistence type="inferred from homology"/>
<evidence type="ECO:0000256" key="3">
    <source>
        <dbReference type="ARBA" id="ARBA00006576"/>
    </source>
</evidence>
<dbReference type="RefSeq" id="WP_013559289.1">
    <property type="nucleotide sequence ID" value="NC_014960.1"/>
</dbReference>
<dbReference type="GO" id="GO:0008270">
    <property type="term" value="F:zinc ion binding"/>
    <property type="evidence" value="ECO:0007669"/>
    <property type="project" value="UniProtKB-UniRule"/>
</dbReference>
<evidence type="ECO:0000256" key="4">
    <source>
        <dbReference type="ARBA" id="ARBA00012783"/>
    </source>
</evidence>
<dbReference type="AlphaFoldDB" id="E8N383"/>
<name>E8N383_ANATU</name>
<dbReference type="InterPro" id="IPR006262">
    <property type="entry name" value="Cyt_deam_tetra"/>
</dbReference>
<dbReference type="GO" id="GO:0004126">
    <property type="term" value="F:cytidine deaminase activity"/>
    <property type="evidence" value="ECO:0007669"/>
    <property type="project" value="UniProtKB-UniRule"/>
</dbReference>
<comment type="catalytic activity">
    <reaction evidence="11 15">
        <text>cytidine + H2O + H(+) = uridine + NH4(+)</text>
        <dbReference type="Rhea" id="RHEA:16069"/>
        <dbReference type="ChEBI" id="CHEBI:15377"/>
        <dbReference type="ChEBI" id="CHEBI:15378"/>
        <dbReference type="ChEBI" id="CHEBI:16704"/>
        <dbReference type="ChEBI" id="CHEBI:17562"/>
        <dbReference type="ChEBI" id="CHEBI:28938"/>
        <dbReference type="EC" id="3.5.4.5"/>
    </reaction>
</comment>
<evidence type="ECO:0000313" key="17">
    <source>
        <dbReference type="EMBL" id="BAJ62897.1"/>
    </source>
</evidence>
<dbReference type="EMBL" id="AP012029">
    <property type="protein sequence ID" value="BAJ62897.1"/>
    <property type="molecule type" value="Genomic_DNA"/>
</dbReference>
<dbReference type="InterPro" id="IPR016193">
    <property type="entry name" value="Cytidine_deaminase-like"/>
</dbReference>
<dbReference type="OrthoDB" id="9795347at2"/>
<evidence type="ECO:0000313" key="18">
    <source>
        <dbReference type="Proteomes" id="UP000008922"/>
    </source>
</evidence>
<dbReference type="PROSITE" id="PS51747">
    <property type="entry name" value="CYT_DCMP_DEAMINASES_2"/>
    <property type="match status" value="1"/>
</dbReference>
<evidence type="ECO:0000256" key="2">
    <source>
        <dbReference type="ARBA" id="ARBA00003949"/>
    </source>
</evidence>
<feature type="binding site" evidence="14">
    <location>
        <position position="92"/>
    </location>
    <ligand>
        <name>Zn(2+)</name>
        <dbReference type="ChEBI" id="CHEBI:29105"/>
        <note>catalytic</note>
    </ligand>
</feature>
<dbReference type="FunCoup" id="E8N383">
    <property type="interactions" value="110"/>
</dbReference>
<feature type="binding site" evidence="13">
    <location>
        <begin position="47"/>
        <end position="53"/>
    </location>
    <ligand>
        <name>substrate</name>
    </ligand>
</feature>
<dbReference type="KEGG" id="atm:ANT_08630"/>
<reference evidence="17 18" key="1">
    <citation type="submission" date="2010-12" db="EMBL/GenBank/DDBJ databases">
        <title>Whole genome sequence of Anaerolinea thermophila UNI-1.</title>
        <authorList>
            <person name="Narita-Yamada S."/>
            <person name="Kishi E."/>
            <person name="Watanabe Y."/>
            <person name="Takasaki K."/>
            <person name="Ankai A."/>
            <person name="Oguchi A."/>
            <person name="Fukui S."/>
            <person name="Takahashi M."/>
            <person name="Yashiro I."/>
            <person name="Hosoyama A."/>
            <person name="Sekiguchi Y."/>
            <person name="Hanada S."/>
            <person name="Fujita N."/>
        </authorList>
    </citation>
    <scope>NUCLEOTIDE SEQUENCE [LARGE SCALE GENOMIC DNA]</scope>
    <source>
        <strain evidence="18">DSM 14523 / JCM 11388 / NBRC 100420 / UNI-1</strain>
    </source>
</reference>
<evidence type="ECO:0000256" key="6">
    <source>
        <dbReference type="ARBA" id="ARBA00022723"/>
    </source>
</evidence>
<evidence type="ECO:0000256" key="7">
    <source>
        <dbReference type="ARBA" id="ARBA00022801"/>
    </source>
</evidence>
<dbReference type="NCBIfam" id="TIGR01354">
    <property type="entry name" value="cyt_deam_tetra"/>
    <property type="match status" value="1"/>
</dbReference>
<feature type="binding site" evidence="14">
    <location>
        <position position="58"/>
    </location>
    <ligand>
        <name>Zn(2+)</name>
        <dbReference type="ChEBI" id="CHEBI:29105"/>
        <note>catalytic</note>
    </ligand>
</feature>
<dbReference type="PROSITE" id="PS00903">
    <property type="entry name" value="CYT_DCMP_DEAMINASES_1"/>
    <property type="match status" value="1"/>
</dbReference>
<evidence type="ECO:0000256" key="1">
    <source>
        <dbReference type="ARBA" id="ARBA00001947"/>
    </source>
</evidence>
<dbReference type="InParanoid" id="E8N383"/>
<dbReference type="NCBIfam" id="NF004064">
    <property type="entry name" value="PRK05578.1"/>
    <property type="match status" value="1"/>
</dbReference>
<dbReference type="Gene3D" id="3.40.140.10">
    <property type="entry name" value="Cytidine Deaminase, domain 2"/>
    <property type="match status" value="1"/>
</dbReference>
<dbReference type="PANTHER" id="PTHR11644">
    <property type="entry name" value="CYTIDINE DEAMINASE"/>
    <property type="match status" value="1"/>
</dbReference>
<comment type="similarity">
    <text evidence="3 15">Belongs to the cytidine and deoxycytidylate deaminase family.</text>
</comment>
<dbReference type="STRING" id="926569.ANT_08630"/>